<feature type="signal peptide" evidence="1">
    <location>
        <begin position="1"/>
        <end position="18"/>
    </location>
</feature>
<feature type="domain" description="NolW-like" evidence="2">
    <location>
        <begin position="23"/>
        <end position="80"/>
    </location>
</feature>
<sequence>MKRWLLLLVLLFSFSALAQQELEIIPLQHRAVEQVLPVIRPFVEAGGMVSGMNNQIILRASRKNLEQIREIIANLDTPPRRLMISVSSDISQESARQGAAVAGRIELGEGGGTRIRGRVYDTLSSTSRSGNQHIQVVEGGSGYIAMGRSVPVPMRQVVLGPGGAIVSEGVVYRDIGSGFHAVPRVAGDTVTLEISPQFDAQERGAPGAATIQRLSTTVSGRLGEWIELGGSVQEEDSRERGYTSYGAGSQRDNRRVWLKVDEIK</sequence>
<dbReference type="AlphaFoldDB" id="A0A6F8VCK3"/>
<feature type="chain" id="PRO_5026034796" description="NolW-like domain-containing protein" evidence="1">
    <location>
        <begin position="19"/>
        <end position="264"/>
    </location>
</feature>
<protein>
    <recommendedName>
        <fullName evidence="2">NolW-like domain-containing protein</fullName>
    </recommendedName>
</protein>
<dbReference type="InterPro" id="IPR005644">
    <property type="entry name" value="NolW-like"/>
</dbReference>
<keyword evidence="4" id="KW-1185">Reference proteome</keyword>
<gene>
    <name evidence="3" type="ORF">SKTS_17570</name>
</gene>
<dbReference type="RefSeq" id="WP_173063464.1">
    <property type="nucleotide sequence ID" value="NZ_AP022853.1"/>
</dbReference>
<evidence type="ECO:0000313" key="3">
    <source>
        <dbReference type="EMBL" id="BCB26871.1"/>
    </source>
</evidence>
<dbReference type="Proteomes" id="UP000502260">
    <property type="component" value="Chromosome"/>
</dbReference>
<dbReference type="EMBL" id="AP022853">
    <property type="protein sequence ID" value="BCB26871.1"/>
    <property type="molecule type" value="Genomic_DNA"/>
</dbReference>
<accession>A0A6F8VCK3</accession>
<dbReference type="Gene3D" id="3.30.1370.120">
    <property type="match status" value="1"/>
</dbReference>
<dbReference type="InterPro" id="IPR038591">
    <property type="entry name" value="NolW-like_sf"/>
</dbReference>
<proteinExistence type="predicted"/>
<dbReference type="KEGG" id="slac:SKTS_17570"/>
<evidence type="ECO:0000259" key="2">
    <source>
        <dbReference type="Pfam" id="PF03958"/>
    </source>
</evidence>
<evidence type="ECO:0000313" key="4">
    <source>
        <dbReference type="Proteomes" id="UP000502260"/>
    </source>
</evidence>
<evidence type="ECO:0000256" key="1">
    <source>
        <dbReference type="SAM" id="SignalP"/>
    </source>
</evidence>
<name>A0A6F8VCK3_9PROT</name>
<organism evidence="3 4">
    <name type="scientific">Sulfurimicrobium lacus</name>
    <dbReference type="NCBI Taxonomy" id="2715678"/>
    <lineage>
        <taxon>Bacteria</taxon>
        <taxon>Pseudomonadati</taxon>
        <taxon>Pseudomonadota</taxon>
        <taxon>Betaproteobacteria</taxon>
        <taxon>Nitrosomonadales</taxon>
        <taxon>Sulfuricellaceae</taxon>
        <taxon>Sulfurimicrobium</taxon>
    </lineage>
</organism>
<reference evidence="4" key="1">
    <citation type="submission" date="2020-03" db="EMBL/GenBank/DDBJ databases">
        <title>Complete genome sequence of sulfur-oxidizing bacterium skT11.</title>
        <authorList>
            <person name="Kanda M."/>
            <person name="Kojima H."/>
            <person name="Fukui M."/>
        </authorList>
    </citation>
    <scope>NUCLEOTIDE SEQUENCE [LARGE SCALE GENOMIC DNA]</scope>
    <source>
        <strain evidence="4">skT11</strain>
    </source>
</reference>
<keyword evidence="1" id="KW-0732">Signal</keyword>
<dbReference type="Pfam" id="PF03958">
    <property type="entry name" value="Secretin_N"/>
    <property type="match status" value="1"/>
</dbReference>